<dbReference type="InterPro" id="IPR007863">
    <property type="entry name" value="Peptidase_M16_C"/>
</dbReference>
<evidence type="ECO:0000259" key="2">
    <source>
        <dbReference type="Pfam" id="PF00675"/>
    </source>
</evidence>
<sequence length="444" mass="47004">MIRPLLLAVLLLLPAAVQATPKIQMVPLKNGPTAWLVEDRSAPVVTIQFAWQWAGSLSEPKDKSGLARFTMGMLDEGAGDLDSGAFQGKLDDLNASMDFGAGSEILSLTVRSLSANLPQTMALVGDALAKPRFDPPAIERVRGQLRQSFAQSLENGNALAGEVLYAALYPDHPLGRGTRNSFAALDSIKREDLVDFAQDRLTRSGLIIAVAGAIDAETLRVTLDVVLEKLPQGKPYPKPAPAAMKSGGQTLVMERALPQSAIIWAMPGVRRLDPDYLPAALLAHTLGGGTFTSRLKDAVREQKGLAYSVSAGIAASEVSPTLSGGASTSNANAAAAVATTREVLEELRQKGVTAEELNEAKDYTVGAMPLRLDSTRAIAGTLLGLQLDGLPPSYLDTRTADIRAVTLEQVNSLARRLLDPAKLTFVVVGQPAGLTPTTRLPEGF</sequence>
<gene>
    <name evidence="4" type="ORF">ACFSM5_02085</name>
</gene>
<evidence type="ECO:0000313" key="4">
    <source>
        <dbReference type="EMBL" id="MFD2261658.1"/>
    </source>
</evidence>
<dbReference type="SUPFAM" id="SSF63411">
    <property type="entry name" value="LuxS/MPP-like metallohydrolase"/>
    <property type="match status" value="2"/>
</dbReference>
<proteinExistence type="predicted"/>
<evidence type="ECO:0000259" key="3">
    <source>
        <dbReference type="Pfam" id="PF05193"/>
    </source>
</evidence>
<dbReference type="PANTHER" id="PTHR11851:SF224">
    <property type="entry name" value="PROCESSING PROTEASE"/>
    <property type="match status" value="1"/>
</dbReference>
<dbReference type="InterPro" id="IPR011765">
    <property type="entry name" value="Pept_M16_N"/>
</dbReference>
<dbReference type="EMBL" id="JBHUIP010000003">
    <property type="protein sequence ID" value="MFD2261658.1"/>
    <property type="molecule type" value="Genomic_DNA"/>
</dbReference>
<dbReference type="Pfam" id="PF00675">
    <property type="entry name" value="Peptidase_M16"/>
    <property type="match status" value="1"/>
</dbReference>
<accession>A0ABW5DKK9</accession>
<reference evidence="5" key="1">
    <citation type="journal article" date="2019" name="Int. J. Syst. Evol. Microbiol.">
        <title>The Global Catalogue of Microorganisms (GCM) 10K type strain sequencing project: providing services to taxonomists for standard genome sequencing and annotation.</title>
        <authorList>
            <consortium name="The Broad Institute Genomics Platform"/>
            <consortium name="The Broad Institute Genome Sequencing Center for Infectious Disease"/>
            <person name="Wu L."/>
            <person name="Ma J."/>
        </authorList>
    </citation>
    <scope>NUCLEOTIDE SEQUENCE [LARGE SCALE GENOMIC DNA]</scope>
    <source>
        <strain evidence="5">CGMCC 1.19062</strain>
    </source>
</reference>
<feature type="domain" description="Peptidase M16 N-terminal" evidence="2">
    <location>
        <begin position="54"/>
        <end position="179"/>
    </location>
</feature>
<feature type="domain" description="Peptidase M16 C-terminal" evidence="3">
    <location>
        <begin position="187"/>
        <end position="362"/>
    </location>
</feature>
<organism evidence="4 5">
    <name type="scientific">Lacibacterium aquatile</name>
    <dbReference type="NCBI Taxonomy" id="1168082"/>
    <lineage>
        <taxon>Bacteria</taxon>
        <taxon>Pseudomonadati</taxon>
        <taxon>Pseudomonadota</taxon>
        <taxon>Alphaproteobacteria</taxon>
        <taxon>Rhodospirillales</taxon>
        <taxon>Rhodospirillaceae</taxon>
    </lineage>
</organism>
<dbReference type="InterPro" id="IPR011249">
    <property type="entry name" value="Metalloenz_LuxS/M16"/>
</dbReference>
<dbReference type="InterPro" id="IPR050361">
    <property type="entry name" value="MPP/UQCRC_Complex"/>
</dbReference>
<keyword evidence="5" id="KW-1185">Reference proteome</keyword>
<dbReference type="Proteomes" id="UP001597295">
    <property type="component" value="Unassembled WGS sequence"/>
</dbReference>
<feature type="signal peptide" evidence="1">
    <location>
        <begin position="1"/>
        <end position="19"/>
    </location>
</feature>
<feature type="chain" id="PRO_5046833738" evidence="1">
    <location>
        <begin position="20"/>
        <end position="444"/>
    </location>
</feature>
<dbReference type="RefSeq" id="WP_379874574.1">
    <property type="nucleotide sequence ID" value="NZ_JBHUIP010000003.1"/>
</dbReference>
<evidence type="ECO:0000256" key="1">
    <source>
        <dbReference type="SAM" id="SignalP"/>
    </source>
</evidence>
<dbReference type="PANTHER" id="PTHR11851">
    <property type="entry name" value="METALLOPROTEASE"/>
    <property type="match status" value="1"/>
</dbReference>
<comment type="caution">
    <text evidence="4">The sequence shown here is derived from an EMBL/GenBank/DDBJ whole genome shotgun (WGS) entry which is preliminary data.</text>
</comment>
<protein>
    <submittedName>
        <fullName evidence="4">M16 family metallopeptidase</fullName>
    </submittedName>
</protein>
<dbReference type="Pfam" id="PF05193">
    <property type="entry name" value="Peptidase_M16_C"/>
    <property type="match status" value="1"/>
</dbReference>
<keyword evidence="1" id="KW-0732">Signal</keyword>
<evidence type="ECO:0000313" key="5">
    <source>
        <dbReference type="Proteomes" id="UP001597295"/>
    </source>
</evidence>
<name>A0ABW5DKK9_9PROT</name>
<dbReference type="Gene3D" id="3.30.830.10">
    <property type="entry name" value="Metalloenzyme, LuxS/M16 peptidase-like"/>
    <property type="match status" value="2"/>
</dbReference>